<dbReference type="AlphaFoldDB" id="A0A8K1D786"/>
<feature type="non-terminal residue" evidence="1">
    <location>
        <position position="1"/>
    </location>
</feature>
<proteinExistence type="predicted"/>
<feature type="non-terminal residue" evidence="1">
    <location>
        <position position="59"/>
    </location>
</feature>
<evidence type="ECO:0000313" key="2">
    <source>
        <dbReference type="Proteomes" id="UP000796761"/>
    </source>
</evidence>
<comment type="caution">
    <text evidence="1">The sequence shown here is derived from an EMBL/GenBank/DDBJ whole genome shotgun (WGS) entry which is preliminary data.</text>
</comment>
<protein>
    <submittedName>
        <fullName evidence="1">Uncharacterized protein</fullName>
    </submittedName>
</protein>
<organism evidence="1 2">
    <name type="scientific">Zosterops borbonicus</name>
    <dbReference type="NCBI Taxonomy" id="364589"/>
    <lineage>
        <taxon>Eukaryota</taxon>
        <taxon>Metazoa</taxon>
        <taxon>Chordata</taxon>
        <taxon>Craniata</taxon>
        <taxon>Vertebrata</taxon>
        <taxon>Euteleostomi</taxon>
        <taxon>Archelosauria</taxon>
        <taxon>Archosauria</taxon>
        <taxon>Dinosauria</taxon>
        <taxon>Saurischia</taxon>
        <taxon>Theropoda</taxon>
        <taxon>Coelurosauria</taxon>
        <taxon>Aves</taxon>
        <taxon>Neognathae</taxon>
        <taxon>Neoaves</taxon>
        <taxon>Telluraves</taxon>
        <taxon>Australaves</taxon>
        <taxon>Passeriformes</taxon>
        <taxon>Sylvioidea</taxon>
        <taxon>Zosteropidae</taxon>
        <taxon>Zosterops</taxon>
    </lineage>
</organism>
<reference evidence="1" key="1">
    <citation type="submission" date="2019-04" db="EMBL/GenBank/DDBJ databases">
        <title>Genome assembly of Zosterops borbonicus 15179.</title>
        <authorList>
            <person name="Leroy T."/>
            <person name="Anselmetti Y."/>
            <person name="Tilak M.-K."/>
            <person name="Nabholz B."/>
        </authorList>
    </citation>
    <scope>NUCLEOTIDE SEQUENCE</scope>
    <source>
        <strain evidence="1">HGM_15179</strain>
        <tissue evidence="1">Muscle</tissue>
    </source>
</reference>
<evidence type="ECO:0000313" key="1">
    <source>
        <dbReference type="EMBL" id="TRZ06387.1"/>
    </source>
</evidence>
<name>A0A8K1D786_9PASS</name>
<gene>
    <name evidence="1" type="ORF">HGM15179_020720</name>
</gene>
<accession>A0A8K1D786</accession>
<dbReference type="EMBL" id="SWJQ01002565">
    <property type="protein sequence ID" value="TRZ06387.1"/>
    <property type="molecule type" value="Genomic_DNA"/>
</dbReference>
<keyword evidence="2" id="KW-1185">Reference proteome</keyword>
<sequence length="59" mass="6513">PGFVQTHRCSCSHPANNGLTYSCHCISSGSHHRSCTCSSSNKKAEHGFDCEYQECTFPF</sequence>
<dbReference type="Proteomes" id="UP000796761">
    <property type="component" value="Unassembled WGS sequence"/>
</dbReference>